<proteinExistence type="predicted"/>
<feature type="region of interest" description="Disordered" evidence="1">
    <location>
        <begin position="24"/>
        <end position="50"/>
    </location>
</feature>
<dbReference type="EMBL" id="BK032594">
    <property type="protein sequence ID" value="DAF50234.1"/>
    <property type="molecule type" value="Genomic_DNA"/>
</dbReference>
<organism evidence="2">
    <name type="scientific">Siphoviridae sp. ctXof7</name>
    <dbReference type="NCBI Taxonomy" id="2827888"/>
    <lineage>
        <taxon>Viruses</taxon>
        <taxon>Duplodnaviria</taxon>
        <taxon>Heunggongvirae</taxon>
        <taxon>Uroviricota</taxon>
        <taxon>Caudoviricetes</taxon>
    </lineage>
</organism>
<protein>
    <submittedName>
        <fullName evidence="2">Uncharacterized protein</fullName>
    </submittedName>
</protein>
<accession>A0A8S5SHZ4</accession>
<reference evidence="2" key="1">
    <citation type="journal article" date="2021" name="Proc. Natl. Acad. Sci. U.S.A.">
        <title>A Catalog of Tens of Thousands of Viruses from Human Metagenomes Reveals Hidden Associations with Chronic Diseases.</title>
        <authorList>
            <person name="Tisza M.J."/>
            <person name="Buck C.B."/>
        </authorList>
    </citation>
    <scope>NUCLEOTIDE SEQUENCE</scope>
    <source>
        <strain evidence="2">CtXof7</strain>
    </source>
</reference>
<evidence type="ECO:0000313" key="2">
    <source>
        <dbReference type="EMBL" id="DAF50234.1"/>
    </source>
</evidence>
<sequence length="50" mass="5208">MTCPGSSVAVVATEGIFSCVNVRRRPRSRPPRRMSSSNSCGNGPSTSPIG</sequence>
<evidence type="ECO:0000256" key="1">
    <source>
        <dbReference type="SAM" id="MobiDB-lite"/>
    </source>
</evidence>
<name>A0A8S5SHZ4_9CAUD</name>
<feature type="compositionally biased region" description="Polar residues" evidence="1">
    <location>
        <begin position="38"/>
        <end position="50"/>
    </location>
</feature>